<organism evidence="4">
    <name type="scientific">anaerobic digester metagenome</name>
    <dbReference type="NCBI Taxonomy" id="1263854"/>
    <lineage>
        <taxon>unclassified sequences</taxon>
        <taxon>metagenomes</taxon>
        <taxon>ecological metagenomes</taxon>
    </lineage>
</organism>
<dbReference type="InterPro" id="IPR011330">
    <property type="entry name" value="Glyco_hydro/deAcase_b/a-brl"/>
</dbReference>
<keyword evidence="4" id="KW-0378">Hydrolase</keyword>
<dbReference type="AlphaFoldDB" id="A0A485M442"/>
<dbReference type="EMBL" id="CAADRM010000108">
    <property type="protein sequence ID" value="VFU15722.1"/>
    <property type="molecule type" value="Genomic_DNA"/>
</dbReference>
<proteinExistence type="predicted"/>
<sequence length="255" mass="29040">MKKKARTCFWAVMLMILFGIDGWAEARAADDQVFVLCYHSFHGNGRFDYDVSLKELGSQMDELAGKGFRFVTYADLREGTITGRKNVLVVVDDGNQSVYQAYRQVFEPRGIRPVLGIYPNIIGKKSYALTWDQLKELSRAGCDIAGHGYYHLLLSRKFYEEDSKAFVKEIRLSKKTLEERLGVEVTSFVYPSGVRSDIAKRLLKEEGYECAFTIRWGRVLAPLGSNQDPYELPRYMILNSNWPMISGALFKAAAE</sequence>
<dbReference type="InterPro" id="IPR051398">
    <property type="entry name" value="Polysacch_Deacetylase"/>
</dbReference>
<gene>
    <name evidence="4" type="primary">pgaB</name>
    <name evidence="4" type="ORF">SCFA_440006</name>
</gene>
<dbReference type="SUPFAM" id="SSF88713">
    <property type="entry name" value="Glycoside hydrolase/deacetylase"/>
    <property type="match status" value="1"/>
</dbReference>
<keyword evidence="2" id="KW-0732">Signal</keyword>
<evidence type="ECO:0000256" key="1">
    <source>
        <dbReference type="ARBA" id="ARBA00004613"/>
    </source>
</evidence>
<dbReference type="PANTHER" id="PTHR34216">
    <property type="match status" value="1"/>
</dbReference>
<dbReference type="Gene3D" id="3.20.20.370">
    <property type="entry name" value="Glycoside hydrolase/deacetylase"/>
    <property type="match status" value="1"/>
</dbReference>
<accession>A0A485M442</accession>
<dbReference type="CDD" id="cd10918">
    <property type="entry name" value="CE4_NodB_like_5s_6s"/>
    <property type="match status" value="1"/>
</dbReference>
<reference evidence="4" key="1">
    <citation type="submission" date="2019-03" db="EMBL/GenBank/DDBJ databases">
        <authorList>
            <person name="Hao L."/>
        </authorList>
    </citation>
    <scope>NUCLEOTIDE SEQUENCE</scope>
</reference>
<dbReference type="GO" id="GO:0016810">
    <property type="term" value="F:hydrolase activity, acting on carbon-nitrogen (but not peptide) bonds"/>
    <property type="evidence" value="ECO:0007669"/>
    <property type="project" value="InterPro"/>
</dbReference>
<dbReference type="PANTHER" id="PTHR34216:SF3">
    <property type="entry name" value="POLY-BETA-1,6-N-ACETYL-D-GLUCOSAMINE N-DEACETYLASE"/>
    <property type="match status" value="1"/>
</dbReference>
<evidence type="ECO:0000256" key="2">
    <source>
        <dbReference type="ARBA" id="ARBA00022729"/>
    </source>
</evidence>
<dbReference type="InterPro" id="IPR002509">
    <property type="entry name" value="NODB_dom"/>
</dbReference>
<protein>
    <submittedName>
        <fullName evidence="4">Poly-beta-1,6-N-acetyl-D-glucosamine N-deacetylase</fullName>
        <ecNumber evidence="4">3.5.1.-</ecNumber>
    </submittedName>
</protein>
<dbReference type="Pfam" id="PF01522">
    <property type="entry name" value="Polysacc_deac_1"/>
    <property type="match status" value="1"/>
</dbReference>
<dbReference type="GO" id="GO:0005576">
    <property type="term" value="C:extracellular region"/>
    <property type="evidence" value="ECO:0007669"/>
    <property type="project" value="UniProtKB-SubCell"/>
</dbReference>
<comment type="subcellular location">
    <subcellularLocation>
        <location evidence="1">Secreted</location>
    </subcellularLocation>
</comment>
<evidence type="ECO:0000313" key="4">
    <source>
        <dbReference type="EMBL" id="VFU15722.1"/>
    </source>
</evidence>
<evidence type="ECO:0000259" key="3">
    <source>
        <dbReference type="PROSITE" id="PS51677"/>
    </source>
</evidence>
<dbReference type="EC" id="3.5.1.-" evidence="4"/>
<name>A0A485M442_9ZZZZ</name>
<dbReference type="PROSITE" id="PS51677">
    <property type="entry name" value="NODB"/>
    <property type="match status" value="1"/>
</dbReference>
<feature type="domain" description="NodB homology" evidence="3">
    <location>
        <begin position="85"/>
        <end position="255"/>
    </location>
</feature>
<dbReference type="GO" id="GO:0005975">
    <property type="term" value="P:carbohydrate metabolic process"/>
    <property type="evidence" value="ECO:0007669"/>
    <property type="project" value="InterPro"/>
</dbReference>